<dbReference type="AlphaFoldDB" id="A0A9P0NTW5"/>
<dbReference type="Proteomes" id="UP001152888">
    <property type="component" value="Unassembled WGS sequence"/>
</dbReference>
<dbReference type="OrthoDB" id="47475at2759"/>
<reference evidence="1" key="1">
    <citation type="submission" date="2022-03" db="EMBL/GenBank/DDBJ databases">
        <authorList>
            <person name="Sayadi A."/>
        </authorList>
    </citation>
    <scope>NUCLEOTIDE SEQUENCE</scope>
</reference>
<evidence type="ECO:0000313" key="2">
    <source>
        <dbReference type="Proteomes" id="UP001152888"/>
    </source>
</evidence>
<comment type="caution">
    <text evidence="1">The sequence shown here is derived from an EMBL/GenBank/DDBJ whole genome shotgun (WGS) entry which is preliminary data.</text>
</comment>
<sequence>MQIDAILPVIAELLIEVTSIENYMKVNLDQLYFNHTIEELIGTLITPVKQHLRQIKADCETQLTFGCRVRGYKKLDL</sequence>
<accession>A0A9P0NTW5</accession>
<name>A0A9P0NTW5_ACAOB</name>
<organism evidence="1 2">
    <name type="scientific">Acanthoscelides obtectus</name>
    <name type="common">Bean weevil</name>
    <name type="synonym">Bruchus obtectus</name>
    <dbReference type="NCBI Taxonomy" id="200917"/>
    <lineage>
        <taxon>Eukaryota</taxon>
        <taxon>Metazoa</taxon>
        <taxon>Ecdysozoa</taxon>
        <taxon>Arthropoda</taxon>
        <taxon>Hexapoda</taxon>
        <taxon>Insecta</taxon>
        <taxon>Pterygota</taxon>
        <taxon>Neoptera</taxon>
        <taxon>Endopterygota</taxon>
        <taxon>Coleoptera</taxon>
        <taxon>Polyphaga</taxon>
        <taxon>Cucujiformia</taxon>
        <taxon>Chrysomeloidea</taxon>
        <taxon>Chrysomelidae</taxon>
        <taxon>Bruchinae</taxon>
        <taxon>Bruchini</taxon>
        <taxon>Acanthoscelides</taxon>
    </lineage>
</organism>
<proteinExistence type="predicted"/>
<gene>
    <name evidence="1" type="ORF">ACAOBT_LOCUS2862</name>
</gene>
<evidence type="ECO:0000313" key="1">
    <source>
        <dbReference type="EMBL" id="CAH1958813.1"/>
    </source>
</evidence>
<keyword evidence="2" id="KW-1185">Reference proteome</keyword>
<dbReference type="EMBL" id="CAKOFQ010006679">
    <property type="protein sequence ID" value="CAH1958813.1"/>
    <property type="molecule type" value="Genomic_DNA"/>
</dbReference>
<protein>
    <submittedName>
        <fullName evidence="1">Uncharacterized protein</fullName>
    </submittedName>
</protein>